<feature type="domain" description="ABM" evidence="1">
    <location>
        <begin position="21"/>
        <end position="110"/>
    </location>
</feature>
<dbReference type="InterPro" id="IPR007138">
    <property type="entry name" value="ABM_dom"/>
</dbReference>
<keyword evidence="2" id="KW-0560">Oxidoreductase</keyword>
<proteinExistence type="predicted"/>
<protein>
    <submittedName>
        <fullName evidence="2">Antibiotic biosynthesis monooxygenase</fullName>
    </submittedName>
</protein>
<dbReference type="Gene3D" id="3.30.70.100">
    <property type="match status" value="1"/>
</dbReference>
<sequence>MPPGDPDAFGSLMRMPSQNPVVKINAIEVPADAGPELEKRFAHRAHAVDNQPGFLGFQLLRPIKGENRYFVVTQWESEEAFQAWATGPAIEAHKGQQANPVATGASLLEFEVVLDVAGADK</sequence>
<dbReference type="Proteomes" id="UP000069773">
    <property type="component" value="Unassembled WGS sequence"/>
</dbReference>
<evidence type="ECO:0000259" key="1">
    <source>
        <dbReference type="PROSITE" id="PS51725"/>
    </source>
</evidence>
<evidence type="ECO:0000313" key="2">
    <source>
        <dbReference type="EMBL" id="GAT11483.1"/>
    </source>
</evidence>
<dbReference type="GO" id="GO:0004497">
    <property type="term" value="F:monooxygenase activity"/>
    <property type="evidence" value="ECO:0007669"/>
    <property type="project" value="UniProtKB-KW"/>
</dbReference>
<reference evidence="2 3" key="1">
    <citation type="journal article" date="2016" name="Genome Announc.">
        <title>Draft Genome Sequences of Five Rapidly Growing Mycobacterium Species, M. thermoresistibile, M. fortuitum subsp. acetamidolyticum, M. canariasense, M. brisbanense, and M. novocastrense.</title>
        <authorList>
            <person name="Katahira K."/>
            <person name="Ogura Y."/>
            <person name="Gotoh Y."/>
            <person name="Hayashi T."/>
        </authorList>
    </citation>
    <scope>NUCLEOTIDE SEQUENCE [LARGE SCALE GENOMIC DNA]</scope>
    <source>
        <strain evidence="2 3">JCM18114</strain>
    </source>
</reference>
<dbReference type="Pfam" id="PF03992">
    <property type="entry name" value="ABM"/>
    <property type="match status" value="1"/>
</dbReference>
<name>A0ABQ0KRD3_MYCNV</name>
<gene>
    <name evidence="2" type="ORF">RMCN_4616</name>
</gene>
<evidence type="ECO:0000313" key="3">
    <source>
        <dbReference type="Proteomes" id="UP000069773"/>
    </source>
</evidence>
<dbReference type="SUPFAM" id="SSF54909">
    <property type="entry name" value="Dimeric alpha+beta barrel"/>
    <property type="match status" value="1"/>
</dbReference>
<dbReference type="PROSITE" id="PS51725">
    <property type="entry name" value="ABM"/>
    <property type="match status" value="1"/>
</dbReference>
<comment type="caution">
    <text evidence="2">The sequence shown here is derived from an EMBL/GenBank/DDBJ whole genome shotgun (WGS) entry which is preliminary data.</text>
</comment>
<dbReference type="InterPro" id="IPR050404">
    <property type="entry name" value="Heme-degrading_MO"/>
</dbReference>
<accession>A0ABQ0KRD3</accession>
<dbReference type="InterPro" id="IPR011008">
    <property type="entry name" value="Dimeric_a/b-barrel"/>
</dbReference>
<keyword evidence="2" id="KW-0503">Monooxygenase</keyword>
<dbReference type="EMBL" id="BCTA01000069">
    <property type="protein sequence ID" value="GAT11483.1"/>
    <property type="molecule type" value="Genomic_DNA"/>
</dbReference>
<keyword evidence="3" id="KW-1185">Reference proteome</keyword>
<organism evidence="2 3">
    <name type="scientific">Mycolicibacterium novocastrense</name>
    <name type="common">Mycobacterium novocastrense</name>
    <dbReference type="NCBI Taxonomy" id="59813"/>
    <lineage>
        <taxon>Bacteria</taxon>
        <taxon>Bacillati</taxon>
        <taxon>Actinomycetota</taxon>
        <taxon>Actinomycetes</taxon>
        <taxon>Mycobacteriales</taxon>
        <taxon>Mycobacteriaceae</taxon>
        <taxon>Mycolicibacterium</taxon>
    </lineage>
</organism>
<dbReference type="PANTHER" id="PTHR34474:SF2">
    <property type="entry name" value="SIGNAL TRANSDUCTION PROTEIN TRAP"/>
    <property type="match status" value="1"/>
</dbReference>
<dbReference type="PANTHER" id="PTHR34474">
    <property type="entry name" value="SIGNAL TRANSDUCTION PROTEIN TRAP"/>
    <property type="match status" value="1"/>
</dbReference>